<accession>A0A3D8SU25</accession>
<feature type="compositionally biased region" description="Pro residues" evidence="13">
    <location>
        <begin position="8"/>
        <end position="17"/>
    </location>
</feature>
<dbReference type="GO" id="GO:0003919">
    <property type="term" value="F:FMN adenylyltransferase activity"/>
    <property type="evidence" value="ECO:0007669"/>
    <property type="project" value="UniProtKB-EC"/>
</dbReference>
<keyword evidence="5" id="KW-0808">Transferase</keyword>
<keyword evidence="6" id="KW-0548">Nucleotidyltransferase</keyword>
<dbReference type="CDD" id="cd23948">
    <property type="entry name" value="FAD_synthase"/>
    <property type="match status" value="1"/>
</dbReference>
<comment type="catalytic activity">
    <reaction evidence="12">
        <text>FMN + ATP + H(+) = FAD + diphosphate</text>
        <dbReference type="Rhea" id="RHEA:17237"/>
        <dbReference type="ChEBI" id="CHEBI:15378"/>
        <dbReference type="ChEBI" id="CHEBI:30616"/>
        <dbReference type="ChEBI" id="CHEBI:33019"/>
        <dbReference type="ChEBI" id="CHEBI:57692"/>
        <dbReference type="ChEBI" id="CHEBI:58210"/>
        <dbReference type="EC" id="2.7.7.2"/>
    </reaction>
</comment>
<keyword evidence="4" id="KW-0288">FMN</keyword>
<dbReference type="Pfam" id="PF01507">
    <property type="entry name" value="PAPS_reduct"/>
    <property type="match status" value="1"/>
</dbReference>
<evidence type="ECO:0000256" key="9">
    <source>
        <dbReference type="ARBA" id="ARBA00022840"/>
    </source>
</evidence>
<evidence type="ECO:0000259" key="14">
    <source>
        <dbReference type="Pfam" id="PF01507"/>
    </source>
</evidence>
<evidence type="ECO:0000256" key="2">
    <source>
        <dbReference type="ARBA" id="ARBA00012393"/>
    </source>
</evidence>
<protein>
    <recommendedName>
        <fullName evidence="2">FAD synthase</fullName>
        <ecNumber evidence="2">2.7.7.2</ecNumber>
    </recommendedName>
    <alternativeName>
        <fullName evidence="10">FAD pyrophosphorylase</fullName>
    </alternativeName>
    <alternativeName>
        <fullName evidence="11">FMN adenylyltransferase</fullName>
    </alternativeName>
</protein>
<dbReference type="OrthoDB" id="270728at2759"/>
<keyword evidence="9" id="KW-0067">ATP-binding</keyword>
<dbReference type="PANTHER" id="PTHR23293">
    <property type="entry name" value="FAD SYNTHETASE-RELATED FMN ADENYLYLTRANSFERASE"/>
    <property type="match status" value="1"/>
</dbReference>
<evidence type="ECO:0000256" key="8">
    <source>
        <dbReference type="ARBA" id="ARBA00022827"/>
    </source>
</evidence>
<dbReference type="PANTHER" id="PTHR23293:SF9">
    <property type="entry name" value="FAD SYNTHASE"/>
    <property type="match status" value="1"/>
</dbReference>
<dbReference type="InterPro" id="IPR014729">
    <property type="entry name" value="Rossmann-like_a/b/a_fold"/>
</dbReference>
<dbReference type="GO" id="GO:0005524">
    <property type="term" value="F:ATP binding"/>
    <property type="evidence" value="ECO:0007669"/>
    <property type="project" value="UniProtKB-KW"/>
</dbReference>
<dbReference type="FunFam" id="3.40.50.620:FF:000187">
    <property type="entry name" value="Probable FAD synthetase"/>
    <property type="match status" value="1"/>
</dbReference>
<sequence>MSTADPEPQQPHPPPSSYMPQSTPSHHASSLTSIITACHTLIATFLSETHDPDSVLARVQNQTRISLRIITDALAQYTLDELALSYNGGKDCLVLLILFLAALHSKLPSIDETKRPLISAMYVAEADPFEAMEEFVNWSKQIYHLDLARYTKNANTTLKGGFEDYLARNPSIKAIFVGMRRTDPHGANLTWFDRTDSGWPDFMRIHPVIDWRYAEIWTFLRHLKLEYCSLYDMGYTSLGGLSNTHQNPSLWDPVKEEYRPAYELTDDKLERSGRS</sequence>
<evidence type="ECO:0000256" key="13">
    <source>
        <dbReference type="SAM" id="MobiDB-lite"/>
    </source>
</evidence>
<feature type="region of interest" description="Disordered" evidence="13">
    <location>
        <begin position="1"/>
        <end position="27"/>
    </location>
</feature>
<organism evidence="15 16">
    <name type="scientific">Aspergillus mulundensis</name>
    <dbReference type="NCBI Taxonomy" id="1810919"/>
    <lineage>
        <taxon>Eukaryota</taxon>
        <taxon>Fungi</taxon>
        <taxon>Dikarya</taxon>
        <taxon>Ascomycota</taxon>
        <taxon>Pezizomycotina</taxon>
        <taxon>Eurotiomycetes</taxon>
        <taxon>Eurotiomycetidae</taxon>
        <taxon>Eurotiales</taxon>
        <taxon>Aspergillaceae</taxon>
        <taxon>Aspergillus</taxon>
        <taxon>Aspergillus subgen. Nidulantes</taxon>
    </lineage>
</organism>
<evidence type="ECO:0000256" key="10">
    <source>
        <dbReference type="ARBA" id="ARBA00031145"/>
    </source>
</evidence>
<dbReference type="STRING" id="1810919.A0A3D8SU25"/>
<name>A0A3D8SU25_9EURO</name>
<dbReference type="AlphaFoldDB" id="A0A3D8SU25"/>
<evidence type="ECO:0000256" key="6">
    <source>
        <dbReference type="ARBA" id="ARBA00022695"/>
    </source>
</evidence>
<keyword evidence="8" id="KW-0274">FAD</keyword>
<dbReference type="InterPro" id="IPR002500">
    <property type="entry name" value="PAPS_reduct_dom"/>
</dbReference>
<evidence type="ECO:0000313" key="16">
    <source>
        <dbReference type="Proteomes" id="UP000256690"/>
    </source>
</evidence>
<dbReference type="EMBL" id="PVWQ01000002">
    <property type="protein sequence ID" value="RDW89785.1"/>
    <property type="molecule type" value="Genomic_DNA"/>
</dbReference>
<comment type="caution">
    <text evidence="15">The sequence shown here is derived from an EMBL/GenBank/DDBJ whole genome shotgun (WGS) entry which is preliminary data.</text>
</comment>
<keyword evidence="16" id="KW-1185">Reference proteome</keyword>
<keyword evidence="7" id="KW-0547">Nucleotide-binding</keyword>
<evidence type="ECO:0000256" key="12">
    <source>
        <dbReference type="ARBA" id="ARBA00049494"/>
    </source>
</evidence>
<evidence type="ECO:0000256" key="11">
    <source>
        <dbReference type="ARBA" id="ARBA00031871"/>
    </source>
</evidence>
<evidence type="ECO:0000256" key="4">
    <source>
        <dbReference type="ARBA" id="ARBA00022643"/>
    </source>
</evidence>
<evidence type="ECO:0000256" key="7">
    <source>
        <dbReference type="ARBA" id="ARBA00022741"/>
    </source>
</evidence>
<dbReference type="GeneID" id="38111930"/>
<evidence type="ECO:0000256" key="1">
    <source>
        <dbReference type="ARBA" id="ARBA00004726"/>
    </source>
</evidence>
<evidence type="ECO:0000313" key="15">
    <source>
        <dbReference type="EMBL" id="RDW89785.1"/>
    </source>
</evidence>
<evidence type="ECO:0000256" key="3">
    <source>
        <dbReference type="ARBA" id="ARBA00022630"/>
    </source>
</evidence>
<dbReference type="RefSeq" id="XP_026606739.1">
    <property type="nucleotide sequence ID" value="XM_026743576.1"/>
</dbReference>
<keyword evidence="3" id="KW-0285">Flavoprotein</keyword>
<comment type="pathway">
    <text evidence="1">Cofactor biosynthesis; FAD biosynthesis; FAD from FMN: step 1/1.</text>
</comment>
<evidence type="ECO:0000256" key="5">
    <source>
        <dbReference type="ARBA" id="ARBA00022679"/>
    </source>
</evidence>
<feature type="domain" description="Phosphoadenosine phosphosulphate reductase" evidence="14">
    <location>
        <begin position="82"/>
        <end position="245"/>
    </location>
</feature>
<reference evidence="15 16" key="1">
    <citation type="journal article" date="2018" name="IMA Fungus">
        <title>IMA Genome-F 9: Draft genome sequence of Annulohypoxylon stygium, Aspergillus mulundensis, Berkeleyomyces basicola (syn. Thielaviopsis basicola), Ceratocystis smalleyi, two Cercospora beticola strains, Coleophoma cylindrospora, Fusarium fracticaudum, Phialophora cf. hyalina, and Morchella septimelata.</title>
        <authorList>
            <person name="Wingfield B.D."/>
            <person name="Bills G.F."/>
            <person name="Dong Y."/>
            <person name="Huang W."/>
            <person name="Nel W.J."/>
            <person name="Swalarsk-Parry B.S."/>
            <person name="Vaghefi N."/>
            <person name="Wilken P.M."/>
            <person name="An Z."/>
            <person name="de Beer Z.W."/>
            <person name="De Vos L."/>
            <person name="Chen L."/>
            <person name="Duong T.A."/>
            <person name="Gao Y."/>
            <person name="Hammerbacher A."/>
            <person name="Kikkert J.R."/>
            <person name="Li Y."/>
            <person name="Li H."/>
            <person name="Li K."/>
            <person name="Li Q."/>
            <person name="Liu X."/>
            <person name="Ma X."/>
            <person name="Naidoo K."/>
            <person name="Pethybridge S.J."/>
            <person name="Sun J."/>
            <person name="Steenkamp E.T."/>
            <person name="van der Nest M.A."/>
            <person name="van Wyk S."/>
            <person name="Wingfield M.J."/>
            <person name="Xiong C."/>
            <person name="Yue Q."/>
            <person name="Zhang X."/>
        </authorList>
    </citation>
    <scope>NUCLEOTIDE SEQUENCE [LARGE SCALE GENOMIC DNA]</scope>
    <source>
        <strain evidence="15 16">DSM 5745</strain>
    </source>
</reference>
<dbReference type="Gene3D" id="3.40.50.620">
    <property type="entry name" value="HUPs"/>
    <property type="match status" value="1"/>
</dbReference>
<dbReference type="GO" id="GO:0006747">
    <property type="term" value="P:FAD biosynthetic process"/>
    <property type="evidence" value="ECO:0007669"/>
    <property type="project" value="TreeGrafter"/>
</dbReference>
<dbReference type="Proteomes" id="UP000256690">
    <property type="component" value="Unassembled WGS sequence"/>
</dbReference>
<dbReference type="EC" id="2.7.7.2" evidence="2"/>
<gene>
    <name evidence="15" type="ORF">DSM5745_01560</name>
</gene>
<proteinExistence type="predicted"/>
<dbReference type="SUPFAM" id="SSF52402">
    <property type="entry name" value="Adenine nucleotide alpha hydrolases-like"/>
    <property type="match status" value="1"/>
</dbReference>